<dbReference type="GeneID" id="59460397"/>
<dbReference type="RefSeq" id="WP_193492664.1">
    <property type="nucleotide sequence ID" value="NZ_CP063205.1"/>
</dbReference>
<evidence type="ECO:0000313" key="2">
    <source>
        <dbReference type="Proteomes" id="UP000663064"/>
    </source>
</evidence>
<dbReference type="EMBL" id="CP063205">
    <property type="protein sequence ID" value="QOS12873.1"/>
    <property type="molecule type" value="Genomic_DNA"/>
</dbReference>
<name>A0A871BJM7_HALGI</name>
<reference evidence="1" key="1">
    <citation type="journal article" date="2021" name="Front. Microbiol.">
        <title>Cellular and Genomic Properties of Haloferax gibbonsii LR2-5, the Host of Euryarchaeal Virus HFTV1.</title>
        <authorList>
            <person name="Tittes C."/>
            <person name="Schwarzer S."/>
            <person name="Pfeiffer F."/>
            <person name="Dyall-Smith M."/>
            <person name="Rodriguez-Franco M."/>
            <person name="Oksanen H.M."/>
            <person name="Quax T.E.F."/>
        </authorList>
    </citation>
    <scope>NUCLEOTIDE SEQUENCE</scope>
    <source>
        <strain evidence="1">LR2-5</strain>
    </source>
</reference>
<protein>
    <recommendedName>
        <fullName evidence="3">DUF1102 domain-containing protein</fullName>
    </recommendedName>
</protein>
<organism evidence="1 2">
    <name type="scientific">Haloferax gibbonsii</name>
    <dbReference type="NCBI Taxonomy" id="35746"/>
    <lineage>
        <taxon>Archaea</taxon>
        <taxon>Methanobacteriati</taxon>
        <taxon>Methanobacteriota</taxon>
        <taxon>Stenosarchaea group</taxon>
        <taxon>Halobacteria</taxon>
        <taxon>Halobacteriales</taxon>
        <taxon>Haloferacaceae</taxon>
        <taxon>Haloferax</taxon>
    </lineage>
</organism>
<evidence type="ECO:0008006" key="3">
    <source>
        <dbReference type="Google" id="ProtNLM"/>
    </source>
</evidence>
<dbReference type="Proteomes" id="UP000663064">
    <property type="component" value="Chromosome"/>
</dbReference>
<evidence type="ECO:0000313" key="1">
    <source>
        <dbReference type="EMBL" id="QOS12873.1"/>
    </source>
</evidence>
<dbReference type="PROSITE" id="PS51318">
    <property type="entry name" value="TAT"/>
    <property type="match status" value="1"/>
</dbReference>
<sequence>MAINRRNILIGLGALVGGGGALVGTGAFTTVSAAREVSVDTAGDANAYLTIEGDDNYVSNDNSDTLTIDLGGADDSGTDRGFNQNAVTTLSDVVTITNNSADGTEATVGVSTDAPSNSPTASGSATFVFGDGNSNKVAVVTFYVGDDSTDAIGSGSTVDLSNGNSAALDVEIDTTDSTLSNAGSIDAEPSLTIVATESSS</sequence>
<dbReference type="AlphaFoldDB" id="A0A871BJM7"/>
<gene>
    <name evidence="1" type="ORF">HfgLR_13725</name>
</gene>
<accession>A0A871BJM7</accession>
<proteinExistence type="predicted"/>
<dbReference type="InterPro" id="IPR006311">
    <property type="entry name" value="TAT_signal"/>
</dbReference>